<comment type="cofactor">
    <cofactor evidence="5">
        <name>Mn(2+)</name>
        <dbReference type="ChEBI" id="CHEBI:29035"/>
    </cofactor>
    <text evidence="5">Binds 2 manganese ions.</text>
</comment>
<proteinExistence type="inferred from homology"/>
<sequence length="404" mass="43831">MQPKTAPVDRICLIVLDSVGIGELPDAARFGDEGSHTLRHTAQAVGGLRLPHLERLGLGCIDEIPGVACAGRPAAAYGKMAERSAGKDTTTGHWELTGVVLDRPFPTYPEGFPPEVIEAFERAIGRRVLGNRPASGTVIIEELGEEHLRTGRPIVYTSADSVFQIAAHESVIPVPELYRMCEVARGILTGPHAVGRVIARPFEGTPGSFRRTPRRRDFSLPPPRPTLLDRVREAGLGVWAVGKIEDIFAGRGIEEAIHTRDNMEGVDATLAFLDRTRGRRGLVMTNLVDFDMLWGHRNDAEGYARGLEAFDRRLPEILDRIGRRDVLVITADHGCDPTTPSTDHSREYVPLLVWGPALRAGVPLGVRRTFADLASTAAAMLGIDGSFDAGESFLASLLPDGPRA</sequence>
<evidence type="ECO:0000313" key="8">
    <source>
        <dbReference type="EMBL" id="WRP18492.1"/>
    </source>
</evidence>
<comment type="subcellular location">
    <subcellularLocation>
        <location evidence="5">Cytoplasm</location>
    </subcellularLocation>
</comment>
<feature type="binding site" evidence="5">
    <location>
        <position position="333"/>
    </location>
    <ligand>
        <name>Mn(2+)</name>
        <dbReference type="ChEBI" id="CHEBI:29035"/>
        <label>1</label>
    </ligand>
</feature>
<evidence type="ECO:0000259" key="7">
    <source>
        <dbReference type="Pfam" id="PF01676"/>
    </source>
</evidence>
<reference evidence="8 9" key="1">
    <citation type="journal article" date="2024" name="Front. Microbiol.">
        <title>Novel thermophilic genera Geochorda gen. nov. and Carboxydochorda gen. nov. from the deep terrestrial subsurface reveal the ecophysiological diversity in the class Limnochordia.</title>
        <authorList>
            <person name="Karnachuk O.V."/>
            <person name="Lukina A.P."/>
            <person name="Avakyan M.R."/>
            <person name="Kadnikov V.V."/>
            <person name="Begmatov S."/>
            <person name="Beletsky A.V."/>
            <person name="Vlasova K.G."/>
            <person name="Novikov A.A."/>
            <person name="Shcherbakova V.A."/>
            <person name="Mardanov A.V."/>
            <person name="Ravin N.V."/>
        </authorList>
    </citation>
    <scope>NUCLEOTIDE SEQUENCE [LARGE SCALE GENOMIC DNA]</scope>
    <source>
        <strain evidence="8 9">L945</strain>
    </source>
</reference>
<dbReference type="CDD" id="cd16009">
    <property type="entry name" value="PPM"/>
    <property type="match status" value="1"/>
</dbReference>
<dbReference type="Pfam" id="PF01676">
    <property type="entry name" value="Metalloenzyme"/>
    <property type="match status" value="1"/>
</dbReference>
<dbReference type="GO" id="GO:0008973">
    <property type="term" value="F:phosphopentomutase activity"/>
    <property type="evidence" value="ECO:0007669"/>
    <property type="project" value="UniProtKB-EC"/>
</dbReference>
<evidence type="ECO:0000256" key="5">
    <source>
        <dbReference type="HAMAP-Rule" id="MF_00740"/>
    </source>
</evidence>
<dbReference type="Proteomes" id="UP001332192">
    <property type="component" value="Chromosome"/>
</dbReference>
<comment type="catalytic activity">
    <reaction evidence="5">
        <text>alpha-D-ribose 1-phosphate = D-ribose 5-phosphate</text>
        <dbReference type="Rhea" id="RHEA:18793"/>
        <dbReference type="ChEBI" id="CHEBI:57720"/>
        <dbReference type="ChEBI" id="CHEBI:78346"/>
        <dbReference type="EC" id="5.4.2.7"/>
    </reaction>
</comment>
<keyword evidence="3 5" id="KW-0464">Manganese</keyword>
<organism evidence="8 9">
    <name type="scientific">Carboxydichorda subterranea</name>
    <dbReference type="NCBI Taxonomy" id="3109565"/>
    <lineage>
        <taxon>Bacteria</taxon>
        <taxon>Bacillati</taxon>
        <taxon>Bacillota</taxon>
        <taxon>Limnochordia</taxon>
        <taxon>Limnochordales</taxon>
        <taxon>Geochordaceae</taxon>
        <taxon>Carboxydichorda</taxon>
    </lineage>
</organism>
<comment type="catalytic activity">
    <reaction evidence="5">
        <text>2-deoxy-alpha-D-ribose 1-phosphate = 2-deoxy-D-ribose 5-phosphate</text>
        <dbReference type="Rhea" id="RHEA:27658"/>
        <dbReference type="ChEBI" id="CHEBI:57259"/>
        <dbReference type="ChEBI" id="CHEBI:62877"/>
        <dbReference type="EC" id="5.4.2.7"/>
    </reaction>
</comment>
<name>A0ABZ1C088_9FIRM</name>
<dbReference type="HAMAP" id="MF_00740">
    <property type="entry name" value="Phosphopentomut"/>
    <property type="match status" value="1"/>
</dbReference>
<dbReference type="Gene3D" id="3.40.720.10">
    <property type="entry name" value="Alkaline Phosphatase, subunit A"/>
    <property type="match status" value="1"/>
</dbReference>
<dbReference type="InterPro" id="IPR006124">
    <property type="entry name" value="Metalloenzyme"/>
</dbReference>
<dbReference type="SUPFAM" id="SSF53649">
    <property type="entry name" value="Alkaline phosphatase-like"/>
    <property type="match status" value="1"/>
</dbReference>
<comment type="pathway">
    <text evidence="5">Carbohydrate degradation; 2-deoxy-D-ribose 1-phosphate degradation; D-glyceraldehyde 3-phosphate and acetaldehyde from 2-deoxy-alpha-D-ribose 1-phosphate: step 1/2.</text>
</comment>
<comment type="similarity">
    <text evidence="1 5">Belongs to the phosphopentomutase family.</text>
</comment>
<dbReference type="InterPro" id="IPR024052">
    <property type="entry name" value="Phosphopentomutase_DeoB_cap_sf"/>
</dbReference>
<dbReference type="NCBIfam" id="NF003766">
    <property type="entry name" value="PRK05362.1"/>
    <property type="match status" value="1"/>
</dbReference>
<feature type="domain" description="Metalloenzyme" evidence="7">
    <location>
        <begin position="10"/>
        <end position="384"/>
    </location>
</feature>
<keyword evidence="9" id="KW-1185">Reference proteome</keyword>
<dbReference type="SUPFAM" id="SSF143856">
    <property type="entry name" value="DeoB insert domain-like"/>
    <property type="match status" value="1"/>
</dbReference>
<feature type="binding site" evidence="5">
    <location>
        <position position="344"/>
    </location>
    <ligand>
        <name>Mn(2+)</name>
        <dbReference type="ChEBI" id="CHEBI:29035"/>
        <label>2</label>
    </ligand>
</feature>
<dbReference type="EMBL" id="CP141615">
    <property type="protein sequence ID" value="WRP18492.1"/>
    <property type="molecule type" value="Genomic_DNA"/>
</dbReference>
<evidence type="ECO:0000256" key="6">
    <source>
        <dbReference type="NCBIfam" id="TIGR01696"/>
    </source>
</evidence>
<dbReference type="PANTHER" id="PTHR21110">
    <property type="entry name" value="PHOSPHOPENTOMUTASE"/>
    <property type="match status" value="1"/>
</dbReference>
<protein>
    <recommendedName>
        <fullName evidence="5 6">Phosphopentomutase</fullName>
        <ecNumber evidence="5 6">5.4.2.7</ecNumber>
    </recommendedName>
    <alternativeName>
        <fullName evidence="5">Phosphodeoxyribomutase</fullName>
    </alternativeName>
</protein>
<evidence type="ECO:0000256" key="1">
    <source>
        <dbReference type="ARBA" id="ARBA00010373"/>
    </source>
</evidence>
<dbReference type="RefSeq" id="WP_324717765.1">
    <property type="nucleotide sequence ID" value="NZ_CP141615.1"/>
</dbReference>
<accession>A0ABZ1C088</accession>
<feature type="binding site" evidence="5">
    <location>
        <position position="291"/>
    </location>
    <ligand>
        <name>Mn(2+)</name>
        <dbReference type="ChEBI" id="CHEBI:29035"/>
        <label>2</label>
    </ligand>
</feature>
<dbReference type="NCBIfam" id="TIGR01696">
    <property type="entry name" value="deoB"/>
    <property type="match status" value="1"/>
</dbReference>
<gene>
    <name evidence="5" type="primary">deoB</name>
    <name evidence="8" type="ORF">U7230_05670</name>
</gene>
<feature type="binding site" evidence="5">
    <location>
        <position position="296"/>
    </location>
    <ligand>
        <name>Mn(2+)</name>
        <dbReference type="ChEBI" id="CHEBI:29035"/>
        <label>2</label>
    </ligand>
</feature>
<dbReference type="PANTHER" id="PTHR21110:SF0">
    <property type="entry name" value="PHOSPHOPENTOMUTASE"/>
    <property type="match status" value="1"/>
</dbReference>
<dbReference type="EC" id="5.4.2.7" evidence="5 6"/>
<feature type="binding site" evidence="5">
    <location>
        <position position="17"/>
    </location>
    <ligand>
        <name>Mn(2+)</name>
        <dbReference type="ChEBI" id="CHEBI:29035"/>
        <label>1</label>
    </ligand>
</feature>
<dbReference type="PIRSF" id="PIRSF001491">
    <property type="entry name" value="Ppentomutase"/>
    <property type="match status" value="1"/>
</dbReference>
<dbReference type="InterPro" id="IPR010045">
    <property type="entry name" value="DeoB"/>
</dbReference>
<evidence type="ECO:0000256" key="2">
    <source>
        <dbReference type="ARBA" id="ARBA00022723"/>
    </source>
</evidence>
<keyword evidence="5" id="KW-0963">Cytoplasm</keyword>
<feature type="binding site" evidence="5">
    <location>
        <position position="332"/>
    </location>
    <ligand>
        <name>Mn(2+)</name>
        <dbReference type="ChEBI" id="CHEBI:29035"/>
        <label>1</label>
    </ligand>
</feature>
<keyword evidence="4 5" id="KW-0413">Isomerase</keyword>
<comment type="function">
    <text evidence="5">Isomerase that catalyzes the conversion of deoxy-ribose 1-phosphate (dRib-1-P) and ribose 1-phosphate (Rib-1-P) to deoxy-ribose 5-phosphate (dRib-5-P) and ribose 5-phosphate (Rib-5-P), respectively.</text>
</comment>
<evidence type="ECO:0000313" key="9">
    <source>
        <dbReference type="Proteomes" id="UP001332192"/>
    </source>
</evidence>
<dbReference type="InterPro" id="IPR017850">
    <property type="entry name" value="Alkaline_phosphatase_core_sf"/>
</dbReference>
<dbReference type="Gene3D" id="3.30.70.1250">
    <property type="entry name" value="Phosphopentomutase"/>
    <property type="match status" value="1"/>
</dbReference>
<evidence type="ECO:0000256" key="4">
    <source>
        <dbReference type="ARBA" id="ARBA00023235"/>
    </source>
</evidence>
<evidence type="ECO:0000256" key="3">
    <source>
        <dbReference type="ARBA" id="ARBA00023211"/>
    </source>
</evidence>
<keyword evidence="2 5" id="KW-0479">Metal-binding</keyword>